<name>A0A0A8H7B6_9BACT</name>
<dbReference type="KEGG" id="csm:CSUB8521_0064"/>
<evidence type="ECO:0000256" key="4">
    <source>
        <dbReference type="ARBA" id="ARBA00022840"/>
    </source>
</evidence>
<evidence type="ECO:0000313" key="8">
    <source>
        <dbReference type="EMBL" id="AJC89966.1"/>
    </source>
</evidence>
<keyword evidence="6" id="KW-0963">Cytoplasm</keyword>
<evidence type="ECO:0000256" key="3">
    <source>
        <dbReference type="ARBA" id="ARBA00022741"/>
    </source>
</evidence>
<dbReference type="RefSeq" id="WP_039662351.1">
    <property type="nucleotide sequence ID" value="NZ_CP007772.1"/>
</dbReference>
<protein>
    <recommendedName>
        <fullName evidence="6 7">Dephospho-CoA kinase</fullName>
        <ecNumber evidence="6 7">2.7.1.24</ecNumber>
    </recommendedName>
    <alternativeName>
        <fullName evidence="6">Dephosphocoenzyme A kinase</fullName>
    </alternativeName>
</protein>
<dbReference type="GO" id="GO:0005524">
    <property type="term" value="F:ATP binding"/>
    <property type="evidence" value="ECO:0007669"/>
    <property type="project" value="UniProtKB-UniRule"/>
</dbReference>
<keyword evidence="5 6" id="KW-0173">Coenzyme A biosynthesis</keyword>
<dbReference type="HOGENOM" id="CLU_057180_0_0_7"/>
<dbReference type="EMBL" id="CP007772">
    <property type="protein sequence ID" value="AJC89966.1"/>
    <property type="molecule type" value="Genomic_DNA"/>
</dbReference>
<evidence type="ECO:0000256" key="1">
    <source>
        <dbReference type="ARBA" id="ARBA00009018"/>
    </source>
</evidence>
<evidence type="ECO:0000256" key="5">
    <source>
        <dbReference type="ARBA" id="ARBA00022993"/>
    </source>
</evidence>
<dbReference type="InterPro" id="IPR027417">
    <property type="entry name" value="P-loop_NTPase"/>
</dbReference>
<keyword evidence="3 6" id="KW-0547">Nucleotide-binding</keyword>
<dbReference type="PROSITE" id="PS51219">
    <property type="entry name" value="DPCK"/>
    <property type="match status" value="1"/>
</dbReference>
<dbReference type="HAMAP" id="MF_00376">
    <property type="entry name" value="Dephospho_CoA_kinase"/>
    <property type="match status" value="1"/>
</dbReference>
<comment type="catalytic activity">
    <reaction evidence="6">
        <text>3'-dephospho-CoA + ATP = ADP + CoA + H(+)</text>
        <dbReference type="Rhea" id="RHEA:18245"/>
        <dbReference type="ChEBI" id="CHEBI:15378"/>
        <dbReference type="ChEBI" id="CHEBI:30616"/>
        <dbReference type="ChEBI" id="CHEBI:57287"/>
        <dbReference type="ChEBI" id="CHEBI:57328"/>
        <dbReference type="ChEBI" id="CHEBI:456216"/>
        <dbReference type="EC" id="2.7.1.24"/>
    </reaction>
</comment>
<dbReference type="CDD" id="cd02022">
    <property type="entry name" value="DPCK"/>
    <property type="match status" value="1"/>
</dbReference>
<evidence type="ECO:0000313" key="9">
    <source>
        <dbReference type="Proteomes" id="UP000031135"/>
    </source>
</evidence>
<dbReference type="UniPathway" id="UPA00241">
    <property type="reaction ID" value="UER00356"/>
</dbReference>
<organism evidence="8 9">
    <name type="scientific">Campylobacter subantarcticus LMG 24374</name>
    <dbReference type="NCBI Taxonomy" id="1388751"/>
    <lineage>
        <taxon>Bacteria</taxon>
        <taxon>Pseudomonadati</taxon>
        <taxon>Campylobacterota</taxon>
        <taxon>Epsilonproteobacteria</taxon>
        <taxon>Campylobacterales</taxon>
        <taxon>Campylobacteraceae</taxon>
        <taxon>Campylobacter</taxon>
    </lineage>
</organism>
<dbReference type="Pfam" id="PF01121">
    <property type="entry name" value="CoaE"/>
    <property type="match status" value="1"/>
</dbReference>
<gene>
    <name evidence="6 8" type="primary">coaE</name>
    <name evidence="8" type="ORF">CSUB8521_0064</name>
</gene>
<dbReference type="EC" id="2.7.1.24" evidence="6 7"/>
<dbReference type="PANTHER" id="PTHR10695">
    <property type="entry name" value="DEPHOSPHO-COA KINASE-RELATED"/>
    <property type="match status" value="1"/>
</dbReference>
<keyword evidence="6 8" id="KW-0418">Kinase</keyword>
<dbReference type="NCBIfam" id="TIGR00152">
    <property type="entry name" value="dephospho-CoA kinase"/>
    <property type="match status" value="1"/>
</dbReference>
<dbReference type="PANTHER" id="PTHR10695:SF46">
    <property type="entry name" value="BIFUNCTIONAL COENZYME A SYNTHASE-RELATED"/>
    <property type="match status" value="1"/>
</dbReference>
<proteinExistence type="inferred from homology"/>
<dbReference type="Proteomes" id="UP000031135">
    <property type="component" value="Chromosome"/>
</dbReference>
<feature type="binding site" evidence="6">
    <location>
        <begin position="12"/>
        <end position="17"/>
    </location>
    <ligand>
        <name>ATP</name>
        <dbReference type="ChEBI" id="CHEBI:30616"/>
    </ligand>
</feature>
<dbReference type="OrthoDB" id="9812943at2"/>
<evidence type="ECO:0000256" key="6">
    <source>
        <dbReference type="HAMAP-Rule" id="MF_00376"/>
    </source>
</evidence>
<dbReference type="SUPFAM" id="SSF52540">
    <property type="entry name" value="P-loop containing nucleoside triphosphate hydrolases"/>
    <property type="match status" value="1"/>
</dbReference>
<dbReference type="Gene3D" id="3.40.50.300">
    <property type="entry name" value="P-loop containing nucleotide triphosphate hydrolases"/>
    <property type="match status" value="1"/>
</dbReference>
<dbReference type="GO" id="GO:0004140">
    <property type="term" value="F:dephospho-CoA kinase activity"/>
    <property type="evidence" value="ECO:0007669"/>
    <property type="project" value="UniProtKB-UniRule"/>
</dbReference>
<dbReference type="InterPro" id="IPR001977">
    <property type="entry name" value="Depp_CoAkinase"/>
</dbReference>
<dbReference type="AlphaFoldDB" id="A0A0A8H7B6"/>
<reference evidence="8 9" key="1">
    <citation type="journal article" date="2014" name="Genome Biol. Evol.">
        <title>Comparative Genomics of the Campylobacter lari Group.</title>
        <authorList>
            <person name="Miller W.G."/>
            <person name="Yee E."/>
            <person name="Chapman M.H."/>
            <person name="Smith T.P."/>
            <person name="Bono J.L."/>
            <person name="Huynh S."/>
            <person name="Parker C.T."/>
            <person name="Vandamme P."/>
            <person name="Luong K."/>
            <person name="Korlach J."/>
        </authorList>
    </citation>
    <scope>NUCLEOTIDE SEQUENCE [LARGE SCALE GENOMIC DNA]</scope>
    <source>
        <strain evidence="8 9">LMG 24374</strain>
    </source>
</reference>
<dbReference type="GO" id="GO:0005737">
    <property type="term" value="C:cytoplasm"/>
    <property type="evidence" value="ECO:0007669"/>
    <property type="project" value="UniProtKB-SubCell"/>
</dbReference>
<sequence>MQNAYFVTSSIAGGKSSFIKIVQNLGFKTLSADTIAHELLNTHANSITKMFHNDDLITAGKIDRKKLGAIVFNDLNAKKKLENFLHPKIKEVILQKAQILDQKNKAFFIELPLFFENNHYHGLGKSILIYTPKELLLQRLMQRDNLDKNQALKRIQLQLDIEEKLKKADFVIKNNSSYMIFEENVLNFLKHTLKVMDEIL</sequence>
<comment type="pathway">
    <text evidence="6">Cofactor biosynthesis; coenzyme A biosynthesis; CoA from (R)-pantothenate: step 5/5.</text>
</comment>
<accession>A0A0A8H7B6</accession>
<comment type="similarity">
    <text evidence="1 6">Belongs to the CoaE family.</text>
</comment>
<comment type="function">
    <text evidence="6">Catalyzes the phosphorylation of the 3'-hydroxyl group of dephosphocoenzyme A to form coenzyme A.</text>
</comment>
<evidence type="ECO:0000256" key="7">
    <source>
        <dbReference type="NCBIfam" id="TIGR00152"/>
    </source>
</evidence>
<comment type="subcellular location">
    <subcellularLocation>
        <location evidence="6">Cytoplasm</location>
    </subcellularLocation>
</comment>
<evidence type="ECO:0000256" key="2">
    <source>
        <dbReference type="ARBA" id="ARBA00022679"/>
    </source>
</evidence>
<dbReference type="GO" id="GO:0015937">
    <property type="term" value="P:coenzyme A biosynthetic process"/>
    <property type="evidence" value="ECO:0007669"/>
    <property type="project" value="UniProtKB-UniRule"/>
</dbReference>
<keyword evidence="4 6" id="KW-0067">ATP-binding</keyword>
<keyword evidence="2 6" id="KW-0808">Transferase</keyword>